<dbReference type="InterPro" id="IPR050153">
    <property type="entry name" value="Metal_Ion_Import_ABC"/>
</dbReference>
<keyword evidence="3 6" id="KW-0067">ATP-binding</keyword>
<organism evidence="6 7">
    <name type="scientific">Pseudomonas cremoris</name>
    <dbReference type="NCBI Taxonomy" id="2724178"/>
    <lineage>
        <taxon>Bacteria</taxon>
        <taxon>Pseudomonadati</taxon>
        <taxon>Pseudomonadota</taxon>
        <taxon>Gammaproteobacteria</taxon>
        <taxon>Pseudomonadales</taxon>
        <taxon>Pseudomonadaceae</taxon>
        <taxon>Pseudomonas</taxon>
    </lineage>
</organism>
<dbReference type="EMBL" id="JAAXCZ010000019">
    <property type="protein sequence ID" value="MBC2384662.1"/>
    <property type="molecule type" value="Genomic_DNA"/>
</dbReference>
<dbReference type="AlphaFoldDB" id="A0A7X1AQW0"/>
<dbReference type="PROSITE" id="PS00211">
    <property type="entry name" value="ABC_TRANSPORTER_1"/>
    <property type="match status" value="1"/>
</dbReference>
<dbReference type="Pfam" id="PF00005">
    <property type="entry name" value="ABC_tran"/>
    <property type="match status" value="1"/>
</dbReference>
<gene>
    <name evidence="5" type="ORF">HF209_27330</name>
    <name evidence="6" type="ORF">HF257_23810</name>
</gene>
<dbReference type="InterPro" id="IPR017871">
    <property type="entry name" value="ABC_transporter-like_CS"/>
</dbReference>
<keyword evidence="8" id="KW-1185">Reference proteome</keyword>
<dbReference type="InterPro" id="IPR003593">
    <property type="entry name" value="AAA+_ATPase"/>
</dbReference>
<evidence type="ECO:0000259" key="4">
    <source>
        <dbReference type="PROSITE" id="PS50893"/>
    </source>
</evidence>
<dbReference type="Proteomes" id="UP000534677">
    <property type="component" value="Unassembled WGS sequence"/>
</dbReference>
<reference evidence="7 8" key="1">
    <citation type="submission" date="2020-04" db="EMBL/GenBank/DDBJ databases">
        <title>Pseudomonas crami sp. nov., a novel proteolytic bacterial species isolated from cream.</title>
        <authorList>
            <person name="Hofmann K."/>
            <person name="Woller A."/>
            <person name="Huptas C."/>
            <person name="Wenning M."/>
            <person name="Scherer S."/>
            <person name="Doll E.V."/>
        </authorList>
    </citation>
    <scope>NUCLEOTIDE SEQUENCE [LARGE SCALE GENOMIC DNA]</scope>
    <source>
        <strain evidence="5 8">WS 5096</strain>
        <strain evidence="6 7">WS 5106</strain>
    </source>
</reference>
<accession>A0A7X1AQW0</accession>
<evidence type="ECO:0000313" key="6">
    <source>
        <dbReference type="EMBL" id="MBC2409046.1"/>
    </source>
</evidence>
<keyword evidence="2" id="KW-0547">Nucleotide-binding</keyword>
<evidence type="ECO:0000256" key="1">
    <source>
        <dbReference type="ARBA" id="ARBA00022448"/>
    </source>
</evidence>
<dbReference type="PANTHER" id="PTHR42734">
    <property type="entry name" value="METAL TRANSPORT SYSTEM ATP-BINDING PROTEIN TM_0124-RELATED"/>
    <property type="match status" value="1"/>
</dbReference>
<dbReference type="SMART" id="SM00382">
    <property type="entry name" value="AAA"/>
    <property type="match status" value="1"/>
</dbReference>
<dbReference type="GO" id="GO:0005524">
    <property type="term" value="F:ATP binding"/>
    <property type="evidence" value="ECO:0007669"/>
    <property type="project" value="UniProtKB-KW"/>
</dbReference>
<feature type="domain" description="ABC transporter" evidence="4">
    <location>
        <begin position="2"/>
        <end position="242"/>
    </location>
</feature>
<name>A0A7X1AQW0_9PSED</name>
<evidence type="ECO:0000313" key="5">
    <source>
        <dbReference type="EMBL" id="MBC2384662.1"/>
    </source>
</evidence>
<dbReference type="InterPro" id="IPR003439">
    <property type="entry name" value="ABC_transporter-like_ATP-bd"/>
</dbReference>
<evidence type="ECO:0000256" key="3">
    <source>
        <dbReference type="ARBA" id="ARBA00022840"/>
    </source>
</evidence>
<sequence length="257" mass="29317">MIELRNISAFQHQTQVLDHFSLSIKAGERVVILGPNGAGKSTLLKLIARELYPVEQPGSSFKLFGSDRITLWELRERIGFMSQEFQEDYTPFTQALDVVVSGLFGSIGCHERFIPSPEQYAHARAMLALVGMAGYEYMMFQRLSAGQQRRLILARAFIHRPELLIFDEPTNHLDVGASKIVLNLMRDFCQASRGVMLTTHDVHEIIPEIDRVILLQHGHILVDGPKDEVLTAHYLSELYQVPLRVEKDRGWYHLRHG</sequence>
<keyword evidence="1" id="KW-0813">Transport</keyword>
<evidence type="ECO:0000256" key="2">
    <source>
        <dbReference type="ARBA" id="ARBA00022741"/>
    </source>
</evidence>
<dbReference type="GO" id="GO:0016887">
    <property type="term" value="F:ATP hydrolysis activity"/>
    <property type="evidence" value="ECO:0007669"/>
    <property type="project" value="InterPro"/>
</dbReference>
<dbReference type="RefSeq" id="WP_185710158.1">
    <property type="nucleotide sequence ID" value="NZ_JAAXCY010000010.1"/>
</dbReference>
<dbReference type="Proteomes" id="UP000520513">
    <property type="component" value="Unassembled WGS sequence"/>
</dbReference>
<evidence type="ECO:0000313" key="7">
    <source>
        <dbReference type="Proteomes" id="UP000520513"/>
    </source>
</evidence>
<dbReference type="Gene3D" id="3.40.50.300">
    <property type="entry name" value="P-loop containing nucleotide triphosphate hydrolases"/>
    <property type="match status" value="1"/>
</dbReference>
<comment type="caution">
    <text evidence="6">The sequence shown here is derived from an EMBL/GenBank/DDBJ whole genome shotgun (WGS) entry which is preliminary data.</text>
</comment>
<protein>
    <submittedName>
        <fullName evidence="6">ATP-binding cassette domain-containing protein</fullName>
    </submittedName>
</protein>
<evidence type="ECO:0000313" key="8">
    <source>
        <dbReference type="Proteomes" id="UP000534677"/>
    </source>
</evidence>
<dbReference type="SUPFAM" id="SSF52540">
    <property type="entry name" value="P-loop containing nucleoside triphosphate hydrolases"/>
    <property type="match status" value="1"/>
</dbReference>
<dbReference type="InterPro" id="IPR027417">
    <property type="entry name" value="P-loop_NTPase"/>
</dbReference>
<proteinExistence type="predicted"/>
<dbReference type="PROSITE" id="PS50893">
    <property type="entry name" value="ABC_TRANSPORTER_2"/>
    <property type="match status" value="1"/>
</dbReference>
<dbReference type="EMBL" id="JAAXCY010000010">
    <property type="protein sequence ID" value="MBC2409046.1"/>
    <property type="molecule type" value="Genomic_DNA"/>
</dbReference>